<evidence type="ECO:0000313" key="1">
    <source>
        <dbReference type="EMBL" id="GGF90239.1"/>
    </source>
</evidence>
<gene>
    <name evidence="1" type="ORF">GCM10010916_04510</name>
</gene>
<reference evidence="1" key="2">
    <citation type="submission" date="2020-09" db="EMBL/GenBank/DDBJ databases">
        <authorList>
            <person name="Sun Q."/>
            <person name="Zhou Y."/>
        </authorList>
    </citation>
    <scope>NUCLEOTIDE SEQUENCE</scope>
    <source>
        <strain evidence="1">CGMCC 1.12987</strain>
    </source>
</reference>
<dbReference type="EMBL" id="BMGR01000001">
    <property type="protein sequence ID" value="GGF90239.1"/>
    <property type="molecule type" value="Genomic_DNA"/>
</dbReference>
<evidence type="ECO:0000313" key="2">
    <source>
        <dbReference type="Proteomes" id="UP000644756"/>
    </source>
</evidence>
<accession>A0A917CIX6</accession>
<proteinExistence type="predicted"/>
<protein>
    <recommendedName>
        <fullName evidence="3">Transposase</fullName>
    </recommendedName>
</protein>
<comment type="caution">
    <text evidence="1">The sequence shown here is derived from an EMBL/GenBank/DDBJ whole genome shotgun (WGS) entry which is preliminary data.</text>
</comment>
<dbReference type="AlphaFoldDB" id="A0A917CIX6"/>
<sequence>MDLKELIELAKGLDNRDKQQLIRFLQSETKVAAAPTRVIDEIQEQKHKDGLVWPHCHSRAVVRFGKYTISTRAGAVKRQRYRCKSCLHTFNDLTNTPLQRTRRPHLWVSFIELMIEGFSLRECAELMYEEVSFVTLFYWRHKILAALKQVPTESFQGIVEMDKTYFLDSEKGRRNISERMVPLYRQQGV</sequence>
<reference evidence="1" key="1">
    <citation type="journal article" date="2014" name="Int. J. Syst. Evol. Microbiol.">
        <title>Complete genome sequence of Corynebacterium casei LMG S-19264T (=DSM 44701T), isolated from a smear-ripened cheese.</title>
        <authorList>
            <consortium name="US DOE Joint Genome Institute (JGI-PGF)"/>
            <person name="Walter F."/>
            <person name="Albersmeier A."/>
            <person name="Kalinowski J."/>
            <person name="Ruckert C."/>
        </authorList>
    </citation>
    <scope>NUCLEOTIDE SEQUENCE</scope>
    <source>
        <strain evidence="1">CGMCC 1.12987</strain>
    </source>
</reference>
<keyword evidence="2" id="KW-1185">Reference proteome</keyword>
<dbReference type="Proteomes" id="UP000644756">
    <property type="component" value="Unassembled WGS sequence"/>
</dbReference>
<name>A0A917CIX6_9BACL</name>
<evidence type="ECO:0008006" key="3">
    <source>
        <dbReference type="Google" id="ProtNLM"/>
    </source>
</evidence>
<organism evidence="1 2">
    <name type="scientific">Paenibacillus abyssi</name>
    <dbReference type="NCBI Taxonomy" id="1340531"/>
    <lineage>
        <taxon>Bacteria</taxon>
        <taxon>Bacillati</taxon>
        <taxon>Bacillota</taxon>
        <taxon>Bacilli</taxon>
        <taxon>Bacillales</taxon>
        <taxon>Paenibacillaceae</taxon>
        <taxon>Paenibacillus</taxon>
    </lineage>
</organism>